<gene>
    <name evidence="1" type="ORF">GIL414_LOCUS22629</name>
</gene>
<evidence type="ECO:0000313" key="2">
    <source>
        <dbReference type="Proteomes" id="UP000681720"/>
    </source>
</evidence>
<dbReference type="EMBL" id="CAJOBJ010022913">
    <property type="protein sequence ID" value="CAF4226282.1"/>
    <property type="molecule type" value="Genomic_DNA"/>
</dbReference>
<comment type="caution">
    <text evidence="1">The sequence shown here is derived from an EMBL/GenBank/DDBJ whole genome shotgun (WGS) entry which is preliminary data.</text>
</comment>
<name>A0A8S2SFV8_9BILA</name>
<proteinExistence type="predicted"/>
<dbReference type="Proteomes" id="UP000681720">
    <property type="component" value="Unassembled WGS sequence"/>
</dbReference>
<sequence>MSNVNTNSILLTSSSRKQTYHQIPNLKMNSTANRSSIPIDKWKTSRQLIPNYLKMSSRLFVDLL</sequence>
<protein>
    <submittedName>
        <fullName evidence="1">Uncharacterized protein</fullName>
    </submittedName>
</protein>
<feature type="non-terminal residue" evidence="1">
    <location>
        <position position="64"/>
    </location>
</feature>
<accession>A0A8S2SFV8</accession>
<dbReference type="AlphaFoldDB" id="A0A8S2SFV8"/>
<evidence type="ECO:0000313" key="1">
    <source>
        <dbReference type="EMBL" id="CAF4226282.1"/>
    </source>
</evidence>
<reference evidence="1" key="1">
    <citation type="submission" date="2021-02" db="EMBL/GenBank/DDBJ databases">
        <authorList>
            <person name="Nowell W R."/>
        </authorList>
    </citation>
    <scope>NUCLEOTIDE SEQUENCE</scope>
</reference>
<organism evidence="1 2">
    <name type="scientific">Rotaria magnacalcarata</name>
    <dbReference type="NCBI Taxonomy" id="392030"/>
    <lineage>
        <taxon>Eukaryota</taxon>
        <taxon>Metazoa</taxon>
        <taxon>Spiralia</taxon>
        <taxon>Gnathifera</taxon>
        <taxon>Rotifera</taxon>
        <taxon>Eurotatoria</taxon>
        <taxon>Bdelloidea</taxon>
        <taxon>Philodinida</taxon>
        <taxon>Philodinidae</taxon>
        <taxon>Rotaria</taxon>
    </lineage>
</organism>